<dbReference type="OrthoDB" id="2276184at2759"/>
<accession>A0A167L1N0</accession>
<dbReference type="AlphaFoldDB" id="A0A167L1N0"/>
<dbReference type="EMBL" id="KV440992">
    <property type="protein sequence ID" value="OAD69387.1"/>
    <property type="molecule type" value="Genomic_DNA"/>
</dbReference>
<feature type="region of interest" description="Disordered" evidence="1">
    <location>
        <begin position="217"/>
        <end position="256"/>
    </location>
</feature>
<organism evidence="2 3">
    <name type="scientific">Phycomyces blakesleeanus (strain ATCC 8743b / DSM 1359 / FGSC 10004 / NBRC 33097 / NRRL 1555)</name>
    <dbReference type="NCBI Taxonomy" id="763407"/>
    <lineage>
        <taxon>Eukaryota</taxon>
        <taxon>Fungi</taxon>
        <taxon>Fungi incertae sedis</taxon>
        <taxon>Mucoromycota</taxon>
        <taxon>Mucoromycotina</taxon>
        <taxon>Mucoromycetes</taxon>
        <taxon>Mucorales</taxon>
        <taxon>Phycomycetaceae</taxon>
        <taxon>Phycomyces</taxon>
    </lineage>
</organism>
<dbReference type="VEuPathDB" id="FungiDB:PHYBLDRAFT_188463"/>
<protein>
    <submittedName>
        <fullName evidence="2">Uncharacterized protein</fullName>
    </submittedName>
</protein>
<feature type="compositionally biased region" description="Polar residues" evidence="1">
    <location>
        <begin position="10"/>
        <end position="20"/>
    </location>
</feature>
<proteinExistence type="predicted"/>
<dbReference type="RefSeq" id="XP_018287427.1">
    <property type="nucleotide sequence ID" value="XM_018439512.1"/>
</dbReference>
<reference evidence="3" key="1">
    <citation type="submission" date="2015-06" db="EMBL/GenBank/DDBJ databases">
        <title>Expansion of signal transduction pathways in fungi by whole-genome duplication.</title>
        <authorList>
            <consortium name="DOE Joint Genome Institute"/>
            <person name="Corrochano L.M."/>
            <person name="Kuo A."/>
            <person name="Marcet-Houben M."/>
            <person name="Polaino S."/>
            <person name="Salamov A."/>
            <person name="Villalobos J.M."/>
            <person name="Alvarez M.I."/>
            <person name="Avalos J."/>
            <person name="Benito E.P."/>
            <person name="Benoit I."/>
            <person name="Burger G."/>
            <person name="Camino L.P."/>
            <person name="Canovas D."/>
            <person name="Cerda-Olmedo E."/>
            <person name="Cheng J.-F."/>
            <person name="Dominguez A."/>
            <person name="Elias M."/>
            <person name="Eslava A.P."/>
            <person name="Glaser F."/>
            <person name="Grimwood J."/>
            <person name="Gutierrez G."/>
            <person name="Heitman J."/>
            <person name="Henrissat B."/>
            <person name="Iturriaga E.A."/>
            <person name="Lang B.F."/>
            <person name="Lavin J.L."/>
            <person name="Lee S."/>
            <person name="Li W."/>
            <person name="Lindquist E."/>
            <person name="Lopez-Garcia S."/>
            <person name="Luque E.M."/>
            <person name="Marcos A.T."/>
            <person name="Martin J."/>
            <person name="McCluskey K."/>
            <person name="Medina H.R."/>
            <person name="Miralles-Duran A."/>
            <person name="Miyazaki A."/>
            <person name="Munoz-Torres E."/>
            <person name="Oguiza J.A."/>
            <person name="Ohm R."/>
            <person name="Olmedo M."/>
            <person name="Orejas M."/>
            <person name="Ortiz-Castellanos L."/>
            <person name="Pisabarro A.G."/>
            <person name="Rodriguez-Romero J."/>
            <person name="Ruiz-Herrera J."/>
            <person name="Ruiz-Vazquez R."/>
            <person name="Sanz C."/>
            <person name="Schackwitz W."/>
            <person name="Schmutz J."/>
            <person name="Shahriari M."/>
            <person name="Shelest E."/>
            <person name="Silva-Franco F."/>
            <person name="Soanes D."/>
            <person name="Syed K."/>
            <person name="Tagua V.G."/>
            <person name="Talbot N.J."/>
            <person name="Thon M."/>
            <person name="De vries R.P."/>
            <person name="Wiebenga A."/>
            <person name="Yadav J.S."/>
            <person name="Braun E.L."/>
            <person name="Baker S."/>
            <person name="Garre V."/>
            <person name="Horwitz B."/>
            <person name="Torres-Martinez S."/>
            <person name="Idnurm A."/>
            <person name="Herrera-Estrella A."/>
            <person name="Gabaldon T."/>
            <person name="Grigoriev I.V."/>
        </authorList>
    </citation>
    <scope>NUCLEOTIDE SEQUENCE [LARGE SCALE GENOMIC DNA]</scope>
    <source>
        <strain evidence="3">NRRL 1555(-)</strain>
    </source>
</reference>
<gene>
    <name evidence="2" type="ORF">PHYBLDRAFT_188463</name>
</gene>
<evidence type="ECO:0000313" key="3">
    <source>
        <dbReference type="Proteomes" id="UP000077315"/>
    </source>
</evidence>
<evidence type="ECO:0000313" key="2">
    <source>
        <dbReference type="EMBL" id="OAD69387.1"/>
    </source>
</evidence>
<feature type="region of interest" description="Disordered" evidence="1">
    <location>
        <begin position="1"/>
        <end position="48"/>
    </location>
</feature>
<evidence type="ECO:0000256" key="1">
    <source>
        <dbReference type="SAM" id="MobiDB-lite"/>
    </source>
</evidence>
<name>A0A167L1N0_PHYB8</name>
<dbReference type="GeneID" id="29000418"/>
<keyword evidence="3" id="KW-1185">Reference proteome</keyword>
<feature type="compositionally biased region" description="Low complexity" evidence="1">
    <location>
        <begin position="108"/>
        <end position="131"/>
    </location>
</feature>
<dbReference type="Proteomes" id="UP000077315">
    <property type="component" value="Unassembled WGS sequence"/>
</dbReference>
<feature type="region of interest" description="Disordered" evidence="1">
    <location>
        <begin position="79"/>
        <end position="131"/>
    </location>
</feature>
<sequence length="256" mass="28188">MVALGDSSARRPTQQSSQANHVLPRSVPDPNRGRIMARIGSSGPASSTSWRPFLQYSYFLTMFDNLVSRMSFRKKRPILAQVDTKPSPRPTPPVETPKQEDSVVQAEPISSAPTSIAPSLPPLSDSLSPLPNSPLDSSIDVDHLEFSATRELVLLLSDEEWLSAGNKTPQKDILAFPAFEHLLHEPQTFNPGLQTKHRRGSTLSRRIGSALLSGINKKQQVPDMPQNQSLPRLTTDPKAALKKSRSTPNFVEAERV</sequence>
<dbReference type="InParanoid" id="A0A167L1N0"/>